<keyword evidence="2" id="KW-1185">Reference proteome</keyword>
<evidence type="ECO:0000313" key="1">
    <source>
        <dbReference type="EMBL" id="RAH64382.1"/>
    </source>
</evidence>
<gene>
    <name evidence="1" type="ORF">BO66DRAFT_242417</name>
</gene>
<proteinExistence type="predicted"/>
<organism evidence="1 2">
    <name type="scientific">Aspergillus aculeatinus CBS 121060</name>
    <dbReference type="NCBI Taxonomy" id="1448322"/>
    <lineage>
        <taxon>Eukaryota</taxon>
        <taxon>Fungi</taxon>
        <taxon>Dikarya</taxon>
        <taxon>Ascomycota</taxon>
        <taxon>Pezizomycotina</taxon>
        <taxon>Eurotiomycetes</taxon>
        <taxon>Eurotiomycetidae</taxon>
        <taxon>Eurotiales</taxon>
        <taxon>Aspergillaceae</taxon>
        <taxon>Aspergillus</taxon>
        <taxon>Aspergillus subgen. Circumdati</taxon>
    </lineage>
</organism>
<sequence length="473" mass="55034">MGNTTESIVYGWVASPEGRGSIDILWSCCTTVILCCWVSVYPNVGSPNDSKWHPLVDKFNLFCISLLGPDFLFGIAWGQFESARRSVKVFRQDNRLNKTFVWTYRHAFFVDMGGIHLRSPDFPQGFPIDAQQLYYLLSHDYIDMPDMEQMAIEERNSADTLSRLITVFQAFWFLVSTFERFRLGISVTTLELTTVAFALVMLASSITWFYKPSITRPRYISTKNDITVQAIRELMKRTTHPQLPDHWYRTPLDYITHDRFGIDIHWKYYTRLTQIMRIPIFSRPIRARPWDRFPSDTWLTPEYKYSPLALIILLGFSALFLVAWDFYFPTYTEKILWRICSVYNAAFSIYGGIYYFVEMSRSGKRVGEPKPRVEMVGPTRRYQRPVHHHHDNSDSSMETTLVSVRESLLGLRNISEEDDPEMAVSFRVLIPVTITCALYVFARGYIYVEDFISLRAQPSGAYADVNKFLPFLG</sequence>
<reference evidence="1" key="1">
    <citation type="submission" date="2018-02" db="EMBL/GenBank/DDBJ databases">
        <title>The genomes of Aspergillus section Nigri reveals drivers in fungal speciation.</title>
        <authorList>
            <consortium name="DOE Joint Genome Institute"/>
            <person name="Vesth T.C."/>
            <person name="Nybo J."/>
            <person name="Theobald S."/>
            <person name="Brandl J."/>
            <person name="Frisvad J.C."/>
            <person name="Nielsen K.F."/>
            <person name="Lyhne E.K."/>
            <person name="Kogle M.E."/>
            <person name="Kuo A."/>
            <person name="Riley R."/>
            <person name="Clum A."/>
            <person name="Nolan M."/>
            <person name="Lipzen A."/>
            <person name="Salamov A."/>
            <person name="Henrissat B."/>
            <person name="Wiebenga A."/>
            <person name="De vries R.P."/>
            <person name="Grigoriev I.V."/>
            <person name="Mortensen U.H."/>
            <person name="Andersen M.R."/>
            <person name="Baker S.E."/>
        </authorList>
    </citation>
    <scope>NUCLEOTIDE SEQUENCE</scope>
    <source>
        <strain evidence="1">CBS 121060</strain>
    </source>
</reference>
<protein>
    <submittedName>
        <fullName evidence="1">Uncharacterized protein</fullName>
    </submittedName>
</protein>
<evidence type="ECO:0000313" key="2">
    <source>
        <dbReference type="Proteomes" id="UP000249661"/>
    </source>
</evidence>
<accession>A0ACD1GST0</accession>
<dbReference type="EMBL" id="KZ825013">
    <property type="protein sequence ID" value="RAH64382.1"/>
    <property type="molecule type" value="Genomic_DNA"/>
</dbReference>
<dbReference type="Proteomes" id="UP000249661">
    <property type="component" value="Unassembled WGS sequence"/>
</dbReference>
<name>A0ACD1GST0_9EURO</name>